<organism evidence="5">
    <name type="scientific">mine drainage metagenome</name>
    <dbReference type="NCBI Taxonomy" id="410659"/>
    <lineage>
        <taxon>unclassified sequences</taxon>
        <taxon>metagenomes</taxon>
        <taxon>ecological metagenomes</taxon>
    </lineage>
</organism>
<dbReference type="AlphaFoldDB" id="T0ZS00"/>
<accession>T0ZS00</accession>
<dbReference type="PANTHER" id="PTHR43104">
    <property type="entry name" value="L-2-HYDROXYGLUTARATE DEHYDROGENASE, MITOCHONDRIAL"/>
    <property type="match status" value="1"/>
</dbReference>
<keyword evidence="3" id="KW-0274">FAD</keyword>
<keyword evidence="2" id="KW-0285">Flavoprotein</keyword>
<comment type="cofactor">
    <cofactor evidence="1">
        <name>FAD</name>
        <dbReference type="ChEBI" id="CHEBI:57692"/>
    </cofactor>
</comment>
<evidence type="ECO:0000256" key="1">
    <source>
        <dbReference type="ARBA" id="ARBA00001974"/>
    </source>
</evidence>
<protein>
    <submittedName>
        <fullName evidence="5">FAD dependent oxidoreductase</fullName>
    </submittedName>
</protein>
<evidence type="ECO:0000256" key="4">
    <source>
        <dbReference type="ARBA" id="ARBA00023002"/>
    </source>
</evidence>
<keyword evidence="4" id="KW-0560">Oxidoreductase</keyword>
<name>T0ZS00_9ZZZZ</name>
<evidence type="ECO:0000313" key="5">
    <source>
        <dbReference type="EMBL" id="EQD51051.1"/>
    </source>
</evidence>
<dbReference type="PANTHER" id="PTHR43104:SF2">
    <property type="entry name" value="L-2-HYDROXYGLUTARATE DEHYDROGENASE, MITOCHONDRIAL"/>
    <property type="match status" value="1"/>
</dbReference>
<evidence type="ECO:0000256" key="2">
    <source>
        <dbReference type="ARBA" id="ARBA00022630"/>
    </source>
</evidence>
<gene>
    <name evidence="5" type="ORF">B1A_13227</name>
</gene>
<dbReference type="Gene3D" id="3.30.9.10">
    <property type="entry name" value="D-Amino Acid Oxidase, subunit A, domain 2"/>
    <property type="match status" value="1"/>
</dbReference>
<comment type="caution">
    <text evidence="5">The sequence shown here is derived from an EMBL/GenBank/DDBJ whole genome shotgun (WGS) entry which is preliminary data.</text>
</comment>
<dbReference type="GO" id="GO:0005737">
    <property type="term" value="C:cytoplasm"/>
    <property type="evidence" value="ECO:0007669"/>
    <property type="project" value="TreeGrafter"/>
</dbReference>
<evidence type="ECO:0000256" key="3">
    <source>
        <dbReference type="ARBA" id="ARBA00022827"/>
    </source>
</evidence>
<proteinExistence type="predicted"/>
<dbReference type="GO" id="GO:0047545">
    <property type="term" value="F:(S)-2-hydroxyglutarate dehydrogenase activity"/>
    <property type="evidence" value="ECO:0007669"/>
    <property type="project" value="TreeGrafter"/>
</dbReference>
<sequence>MSHLIYPVPDPALPFLGVHLTLTLHRGIEAGPNAVLALGRQAYRRHEVSLRDLAELAGAPGTWALARRWARTGIYEQFRSLSRSLYARDLRELLPSVGDADLRPAGAGIRAQAVDRSGHLVDDFVLVDGPRALHVVNAPSPAATAALALADEIRDRLRHRHDPAL</sequence>
<dbReference type="EMBL" id="AUZX01009674">
    <property type="protein sequence ID" value="EQD51051.1"/>
    <property type="molecule type" value="Genomic_DNA"/>
</dbReference>
<reference evidence="5" key="2">
    <citation type="journal article" date="2014" name="ISME J.">
        <title>Microbial stratification in low pH oxic and suboxic macroscopic growths along an acid mine drainage.</title>
        <authorList>
            <person name="Mendez-Garcia C."/>
            <person name="Mesa V."/>
            <person name="Sprenger R.R."/>
            <person name="Richter M."/>
            <person name="Diez M.S."/>
            <person name="Solano J."/>
            <person name="Bargiela R."/>
            <person name="Golyshina O.V."/>
            <person name="Manteca A."/>
            <person name="Ramos J.L."/>
            <person name="Gallego J.R."/>
            <person name="Llorente I."/>
            <person name="Martins Dos Santos V.A."/>
            <person name="Jensen O.N."/>
            <person name="Pelaez A.I."/>
            <person name="Sanchez J."/>
            <person name="Ferrer M."/>
        </authorList>
    </citation>
    <scope>NUCLEOTIDE SEQUENCE</scope>
</reference>
<reference evidence="5" key="1">
    <citation type="submission" date="2013-08" db="EMBL/GenBank/DDBJ databases">
        <authorList>
            <person name="Mendez C."/>
            <person name="Richter M."/>
            <person name="Ferrer M."/>
            <person name="Sanchez J."/>
        </authorList>
    </citation>
    <scope>NUCLEOTIDE SEQUENCE</scope>
</reference>